<dbReference type="InterPro" id="IPR001119">
    <property type="entry name" value="SLH_dom"/>
</dbReference>
<gene>
    <name evidence="3" type="ORF">J2Z71_001174</name>
</gene>
<organism evidence="3 4">
    <name type="scientific">Peptoniphilus stercorisuis</name>
    <dbReference type="NCBI Taxonomy" id="1436965"/>
    <lineage>
        <taxon>Bacteria</taxon>
        <taxon>Bacillati</taxon>
        <taxon>Bacillota</taxon>
        <taxon>Tissierellia</taxon>
        <taxon>Tissierellales</taxon>
        <taxon>Peptoniphilaceae</taxon>
        <taxon>Peptoniphilus</taxon>
    </lineage>
</organism>
<dbReference type="RefSeq" id="WP_210060920.1">
    <property type="nucleotide sequence ID" value="NZ_JAGGLJ010000010.1"/>
</dbReference>
<dbReference type="PROSITE" id="PS51272">
    <property type="entry name" value="SLH"/>
    <property type="match status" value="3"/>
</dbReference>
<comment type="caution">
    <text evidence="3">The sequence shown here is derived from an EMBL/GenBank/DDBJ whole genome shotgun (WGS) entry which is preliminary data.</text>
</comment>
<evidence type="ECO:0000259" key="2">
    <source>
        <dbReference type="PROSITE" id="PS51272"/>
    </source>
</evidence>
<evidence type="ECO:0000313" key="4">
    <source>
        <dbReference type="Proteomes" id="UP001519306"/>
    </source>
</evidence>
<keyword evidence="1" id="KW-0732">Signal</keyword>
<protein>
    <recommendedName>
        <fullName evidence="2">SLH domain-containing protein</fullName>
    </recommendedName>
</protein>
<dbReference type="InterPro" id="IPR051465">
    <property type="entry name" value="Cell_Envelope_Struct_Comp"/>
</dbReference>
<dbReference type="Proteomes" id="UP001519306">
    <property type="component" value="Unassembled WGS sequence"/>
</dbReference>
<feature type="domain" description="SLH" evidence="2">
    <location>
        <begin position="540"/>
        <end position="603"/>
    </location>
</feature>
<feature type="domain" description="SLH" evidence="2">
    <location>
        <begin position="474"/>
        <end position="539"/>
    </location>
</feature>
<dbReference type="Pfam" id="PF00395">
    <property type="entry name" value="SLH"/>
    <property type="match status" value="3"/>
</dbReference>
<dbReference type="Pfam" id="PF17936">
    <property type="entry name" value="Big_6"/>
    <property type="match status" value="1"/>
</dbReference>
<evidence type="ECO:0000256" key="1">
    <source>
        <dbReference type="SAM" id="SignalP"/>
    </source>
</evidence>
<dbReference type="PANTHER" id="PTHR43308">
    <property type="entry name" value="OUTER MEMBRANE PROTEIN ALPHA-RELATED"/>
    <property type="match status" value="1"/>
</dbReference>
<dbReference type="InterPro" id="IPR041498">
    <property type="entry name" value="Big_6"/>
</dbReference>
<dbReference type="EMBL" id="JAGGLJ010000010">
    <property type="protein sequence ID" value="MBP2025631.1"/>
    <property type="molecule type" value="Genomic_DNA"/>
</dbReference>
<keyword evidence="4" id="KW-1185">Reference proteome</keyword>
<feature type="signal peptide" evidence="1">
    <location>
        <begin position="1"/>
        <end position="26"/>
    </location>
</feature>
<feature type="chain" id="PRO_5047212089" description="SLH domain-containing protein" evidence="1">
    <location>
        <begin position="27"/>
        <end position="683"/>
    </location>
</feature>
<evidence type="ECO:0000313" key="3">
    <source>
        <dbReference type="EMBL" id="MBP2025631.1"/>
    </source>
</evidence>
<sequence>MNKKKWTSLFLAFVMVLGILPLNVFAEENDGGGSDNTTTSKVTVVKSITVTPKQSEIVEGTDKAEFEIKSTTEEYDTESVGADTKINLTVSGGDSGVKLSKTEIKDLNGTAIVTVSGLKGLKDGTKIKVTATSDKSEKTGYGTVTIKAKETTKEVTITIKPKGDGWKSTSSVDVTVDKNAKFKYVRKKFENKLDDKLKSNADVDAFYRNSNKKNKIKDSYEFDGNETIYAYTDRDKNDKDNDLKRIYPTDKERDGRYVEGKEKDYKNTKVYVYKDKDAYDDGDSEVGSGWTDSDGKYRIRLDFSPSSSEFKDLVYYVDKDSKNDDNLTRVYPKDVELYDKSSGEYRKVKGKLSDYEDTKVYVYLDGDEIGYGTTDRNGKFDFKLDDYVDADDYDEDDLKFYVKDSKNLKTPFVTRFIAGETKVEGKDATDGATIEVQDSNGTKLGSTTADRDGKFTVSLNRALKGGETINVIAKKSGKNDVSVKVIVAGGIVGGPSESTATGYIKGYPGGEFRPNNNMTRGEAAMMMARLINGSENFGTSKLTNFSDANYEWYSEAINFVVAKGLINGYPNGTFNPNGKITRAEFTQMISKYLTTNGTKQINFNDVSGHWAQPAINKVASGGIIDGYTDGSFKPNKEITRAEASKILNGTFGVTSTGSYTKYFTDVKKSDWFYNDVMNAANYK</sequence>
<accession>A0ABS4KCX1</accession>
<name>A0ABS4KCX1_9FIRM</name>
<dbReference type="InterPro" id="IPR013783">
    <property type="entry name" value="Ig-like_fold"/>
</dbReference>
<feature type="domain" description="SLH" evidence="2">
    <location>
        <begin position="604"/>
        <end position="661"/>
    </location>
</feature>
<dbReference type="Gene3D" id="2.60.40.10">
    <property type="entry name" value="Immunoglobulins"/>
    <property type="match status" value="1"/>
</dbReference>
<proteinExistence type="predicted"/>
<reference evidence="3 4" key="1">
    <citation type="submission" date="2021-03" db="EMBL/GenBank/DDBJ databases">
        <title>Genomic Encyclopedia of Type Strains, Phase IV (KMG-IV): sequencing the most valuable type-strain genomes for metagenomic binning, comparative biology and taxonomic classification.</title>
        <authorList>
            <person name="Goeker M."/>
        </authorList>
    </citation>
    <scope>NUCLEOTIDE SEQUENCE [LARGE SCALE GENOMIC DNA]</scope>
    <source>
        <strain evidence="3 4">DSM 27563</strain>
    </source>
</reference>